<dbReference type="SUPFAM" id="SSF50978">
    <property type="entry name" value="WD40 repeat-like"/>
    <property type="match status" value="2"/>
</dbReference>
<dbReference type="Pfam" id="PF00400">
    <property type="entry name" value="WD40"/>
    <property type="match status" value="10"/>
</dbReference>
<evidence type="ECO:0000313" key="7">
    <source>
        <dbReference type="Proteomes" id="UP000284706"/>
    </source>
</evidence>
<keyword evidence="7" id="KW-1185">Reference proteome</keyword>
<keyword evidence="1 3" id="KW-0853">WD repeat</keyword>
<dbReference type="InterPro" id="IPR001680">
    <property type="entry name" value="WD40_rpt"/>
</dbReference>
<feature type="compositionally biased region" description="Polar residues" evidence="4">
    <location>
        <begin position="37"/>
        <end position="51"/>
    </location>
</feature>
<dbReference type="InterPro" id="IPR020472">
    <property type="entry name" value="WD40_PAC1"/>
</dbReference>
<evidence type="ECO:0000256" key="1">
    <source>
        <dbReference type="ARBA" id="ARBA00022574"/>
    </source>
</evidence>
<feature type="repeat" description="WD" evidence="3">
    <location>
        <begin position="1062"/>
        <end position="1105"/>
    </location>
</feature>
<feature type="domain" description="Nephrocystin 3-like N-terminal" evidence="5">
    <location>
        <begin position="302"/>
        <end position="460"/>
    </location>
</feature>
<dbReference type="SMART" id="SM00320">
    <property type="entry name" value="WD40"/>
    <property type="match status" value="10"/>
</dbReference>
<dbReference type="Gene3D" id="3.40.50.300">
    <property type="entry name" value="P-loop containing nucleotide triphosphate hydrolases"/>
    <property type="match status" value="1"/>
</dbReference>
<evidence type="ECO:0000256" key="2">
    <source>
        <dbReference type="ARBA" id="ARBA00022737"/>
    </source>
</evidence>
<feature type="repeat" description="WD" evidence="3">
    <location>
        <begin position="1020"/>
        <end position="1061"/>
    </location>
</feature>
<dbReference type="Gene3D" id="2.130.10.10">
    <property type="entry name" value="YVTN repeat-like/Quinoprotein amine dehydrogenase"/>
    <property type="match status" value="5"/>
</dbReference>
<accession>A0A409W5W2</accession>
<feature type="repeat" description="WD" evidence="3">
    <location>
        <begin position="852"/>
        <end position="893"/>
    </location>
</feature>
<feature type="repeat" description="WD" evidence="3">
    <location>
        <begin position="978"/>
        <end position="1019"/>
    </location>
</feature>
<feature type="repeat" description="WD" evidence="3">
    <location>
        <begin position="1193"/>
        <end position="1234"/>
    </location>
</feature>
<evidence type="ECO:0000256" key="4">
    <source>
        <dbReference type="SAM" id="MobiDB-lite"/>
    </source>
</evidence>
<dbReference type="Proteomes" id="UP000284706">
    <property type="component" value="Unassembled WGS sequence"/>
</dbReference>
<name>A0A409W5W2_9AGAR</name>
<dbReference type="PROSITE" id="PS50294">
    <property type="entry name" value="WD_REPEATS_REGION"/>
    <property type="match status" value="9"/>
</dbReference>
<dbReference type="OrthoDB" id="3027122at2759"/>
<dbReference type="InterPro" id="IPR056884">
    <property type="entry name" value="NPHP3-like_N"/>
</dbReference>
<feature type="repeat" description="WD" evidence="3">
    <location>
        <begin position="1151"/>
        <end position="1192"/>
    </location>
</feature>
<feature type="repeat" description="WD" evidence="3">
    <location>
        <begin position="1106"/>
        <end position="1140"/>
    </location>
</feature>
<evidence type="ECO:0000313" key="6">
    <source>
        <dbReference type="EMBL" id="PPQ73872.1"/>
    </source>
</evidence>
<keyword evidence="2" id="KW-0677">Repeat</keyword>
<dbReference type="PANTHER" id="PTHR22847">
    <property type="entry name" value="WD40 REPEAT PROTEIN"/>
    <property type="match status" value="1"/>
</dbReference>
<dbReference type="SUPFAM" id="SSF52540">
    <property type="entry name" value="P-loop containing nucleoside triphosphate hydrolases"/>
    <property type="match status" value="1"/>
</dbReference>
<comment type="caution">
    <text evidence="6">The sequence shown here is derived from an EMBL/GenBank/DDBJ whole genome shotgun (WGS) entry which is preliminary data.</text>
</comment>
<dbReference type="InterPro" id="IPR019775">
    <property type="entry name" value="WD40_repeat_CS"/>
</dbReference>
<gene>
    <name evidence="6" type="ORF">CVT26_011735</name>
</gene>
<dbReference type="SMART" id="SM00564">
    <property type="entry name" value="PQQ"/>
    <property type="match status" value="6"/>
</dbReference>
<dbReference type="Pfam" id="PF24883">
    <property type="entry name" value="NPHP3_N"/>
    <property type="match status" value="1"/>
</dbReference>
<dbReference type="PANTHER" id="PTHR22847:SF637">
    <property type="entry name" value="WD REPEAT DOMAIN 5B"/>
    <property type="match status" value="1"/>
</dbReference>
<dbReference type="InterPro" id="IPR036322">
    <property type="entry name" value="WD40_repeat_dom_sf"/>
</dbReference>
<feature type="region of interest" description="Disordered" evidence="4">
    <location>
        <begin position="1"/>
        <end position="86"/>
    </location>
</feature>
<dbReference type="GO" id="GO:1990234">
    <property type="term" value="C:transferase complex"/>
    <property type="evidence" value="ECO:0007669"/>
    <property type="project" value="UniProtKB-ARBA"/>
</dbReference>
<proteinExistence type="predicted"/>
<dbReference type="InterPro" id="IPR027417">
    <property type="entry name" value="P-loop_NTPase"/>
</dbReference>
<organism evidence="6 7">
    <name type="scientific">Gymnopilus dilepis</name>
    <dbReference type="NCBI Taxonomy" id="231916"/>
    <lineage>
        <taxon>Eukaryota</taxon>
        <taxon>Fungi</taxon>
        <taxon>Dikarya</taxon>
        <taxon>Basidiomycota</taxon>
        <taxon>Agaricomycotina</taxon>
        <taxon>Agaricomycetes</taxon>
        <taxon>Agaricomycetidae</taxon>
        <taxon>Agaricales</taxon>
        <taxon>Agaricineae</taxon>
        <taxon>Hymenogastraceae</taxon>
        <taxon>Gymnopilus</taxon>
    </lineage>
</organism>
<dbReference type="InParanoid" id="A0A409W5W2"/>
<dbReference type="PROSITE" id="PS50082">
    <property type="entry name" value="WD_REPEATS_2"/>
    <property type="match status" value="10"/>
</dbReference>
<dbReference type="InterPro" id="IPR015943">
    <property type="entry name" value="WD40/YVTN_repeat-like_dom_sf"/>
</dbReference>
<dbReference type="CDD" id="cd00200">
    <property type="entry name" value="WD40"/>
    <property type="match status" value="2"/>
</dbReference>
<evidence type="ECO:0000259" key="5">
    <source>
        <dbReference type="Pfam" id="PF24883"/>
    </source>
</evidence>
<sequence>MSNAPRTQHESSSKSTFRKKLRDFFHRGTRTDETAHANLSRTSSYSVTTPAASRPKEEYKDEAFIGFSRSEKASDSGQTPTPAERERRVGVALDVLSQVLKAATTATTFFPPAQAVVGVLNNAVETVQVNRRNEIDRNAVKRNLEEARRRLDQCKGPQTLSDELSDRILKLKNDLEADFGSVEDAMNERWWIKWTEGDAQELGKHYGRLSSMLSLFIAMLIGLAMSQTETVIDIHGQVELLSRMSRELAALANKNYDAISQLQVDEKFKQLNRASNVEYDAGPPDLRRSCTPETRKQILTDLMAWATDDMNFQVYWLSGMAGTGKTTIAYSFCDKLQTAGLLCTSFFCSRAVTTSTNPRDVLPSIAYHLAYYSHSFAKALYNALREPINANIRQKELEKQFDVLILGPAKLSSSSETSKRRVVIYDGSDEAADVREVAKLISLFLQHTRSLPFKLFISSRREDFITSEFEREALSTHSTALLLHDVEESLVEADIRLYICERLKHVPGSVAAGSIDTLVQRSGSLFVYAAVMCSYLEQTKTEEELQVRLQAVLGRLTEPIEGISSRPHDALDIIYAEILAGAAQKGSDVWAVLLVILTTQIPLSISTIKQVLGFKKYRVRNVVASLHAVLTTPADEDDPVTVFHASFRDFLNDSSRGKTYCDLLSMPHETLASRCLEIMKSELLEDDVCQVKRKDVIKADIAASKIRDSISAASEYSCTSWIHHLAVSGAKRVAVIEGDVLEFFDELILRWIECMSWLGKLEDAVKSLRRLEISQHHLIQQQVSAELRFAAMDARRLILLSFEAIRDFPLEVYHSALVWLPKASRISQRYQWQEWQISCGLPQTWDACESVLTNHTDFVQSVCFSHDGKKVISGSDDKTIRIWNVETGEEESRFKGLSDEVWCVATSLDGLKVVSGSKDNSIQIWNVKTGTAEKRLMGHTNCVTAVSMSHDGTKVISGSWDMTVRIWSTESGVEEKLLEGHTEVVWSVAISPDDLKLVSGSSDKTVRIWNVRTGRELRKLDGHSSYVRAVAISPDGRSVVSGSDDMTIRIWNIKTGQEERRFEGHSGWVRAVAVSRDGKKVISGSRDPDSTVRIWDIESGREERRFKGHTDTVRSVAISPDGRRVASGSLDSTVRIWGVELSSGPLFQDKVGGHSDCVRSLALSPEGAWVVTGSDDKTVRIWDVESGKEMKIFEGHLGWVVSVAVSPDARKVVSGSVDKTVRIWDVETGQVEKVLEGHSDAIRPVVFSRDGKRVAAGYWDDTLRIWTVRTEEVEVTRLAALNRLEFKPASSDTSEIVQSSGWLSFTQTGSRLWVPTSLQEPQTCADAARTVSFGYGNGDIFIIRYTGM</sequence>
<feature type="repeat" description="WD" evidence="3">
    <location>
        <begin position="894"/>
        <end position="935"/>
    </location>
</feature>
<evidence type="ECO:0000256" key="3">
    <source>
        <dbReference type="PROSITE-ProRule" id="PRU00221"/>
    </source>
</evidence>
<dbReference type="InterPro" id="IPR018391">
    <property type="entry name" value="PQQ_b-propeller_rpt"/>
</dbReference>
<feature type="compositionally biased region" description="Basic and acidic residues" evidence="4">
    <location>
        <begin position="22"/>
        <end position="35"/>
    </location>
</feature>
<feature type="repeat" description="WD" evidence="3">
    <location>
        <begin position="936"/>
        <end position="977"/>
    </location>
</feature>
<feature type="compositionally biased region" description="Basic and acidic residues" evidence="4">
    <location>
        <begin position="54"/>
        <end position="74"/>
    </location>
</feature>
<reference evidence="6 7" key="1">
    <citation type="journal article" date="2018" name="Evol. Lett.">
        <title>Horizontal gene cluster transfer increased hallucinogenic mushroom diversity.</title>
        <authorList>
            <person name="Reynolds H.T."/>
            <person name="Vijayakumar V."/>
            <person name="Gluck-Thaler E."/>
            <person name="Korotkin H.B."/>
            <person name="Matheny P.B."/>
            <person name="Slot J.C."/>
        </authorList>
    </citation>
    <scope>NUCLEOTIDE SEQUENCE [LARGE SCALE GENOMIC DNA]</scope>
    <source>
        <strain evidence="6 7">SRW20</strain>
    </source>
</reference>
<feature type="repeat" description="WD" evidence="3">
    <location>
        <begin position="1235"/>
        <end position="1276"/>
    </location>
</feature>
<dbReference type="PRINTS" id="PR00320">
    <property type="entry name" value="GPROTEINBRPT"/>
</dbReference>
<dbReference type="STRING" id="231916.A0A409W5W2"/>
<dbReference type="PROSITE" id="PS00678">
    <property type="entry name" value="WD_REPEATS_1"/>
    <property type="match status" value="6"/>
</dbReference>
<protein>
    <recommendedName>
        <fullName evidence="5">Nephrocystin 3-like N-terminal domain-containing protein</fullName>
    </recommendedName>
</protein>
<dbReference type="EMBL" id="NHYE01005378">
    <property type="protein sequence ID" value="PPQ73872.1"/>
    <property type="molecule type" value="Genomic_DNA"/>
</dbReference>